<comment type="caution">
    <text evidence="1">The sequence shown here is derived from an EMBL/GenBank/DDBJ whole genome shotgun (WGS) entry which is preliminary data.</text>
</comment>
<gene>
    <name evidence="1" type="ORF">A0H81_14902</name>
</gene>
<dbReference type="AlphaFoldDB" id="A0A1C7LMF5"/>
<protein>
    <submittedName>
        <fullName evidence="1">Uncharacterized protein</fullName>
    </submittedName>
</protein>
<dbReference type="EMBL" id="LUGG01000056">
    <property type="protein sequence ID" value="OBZ65117.1"/>
    <property type="molecule type" value="Genomic_DNA"/>
</dbReference>
<dbReference type="OrthoDB" id="2781196at2759"/>
<sequence length="125" mass="14331">MADKNSLLYLANVVNAIDDLTFFAYHQPRADQLPLPANLARVYSLRWILVLAESHPQRKRWVYIAYVKDAGPTRCRSALANGIWRTMEDLPSIWMPGSIEESLTGGEVGRMLYLMIYDTERRDDG</sequence>
<name>A0A1C7LMF5_GRIFR</name>
<evidence type="ECO:0000313" key="1">
    <source>
        <dbReference type="EMBL" id="OBZ65117.1"/>
    </source>
</evidence>
<keyword evidence="2" id="KW-1185">Reference proteome</keyword>
<accession>A0A1C7LMF5</accession>
<evidence type="ECO:0000313" key="2">
    <source>
        <dbReference type="Proteomes" id="UP000092993"/>
    </source>
</evidence>
<organism evidence="1 2">
    <name type="scientific">Grifola frondosa</name>
    <name type="common">Maitake</name>
    <name type="synonym">Polyporus frondosus</name>
    <dbReference type="NCBI Taxonomy" id="5627"/>
    <lineage>
        <taxon>Eukaryota</taxon>
        <taxon>Fungi</taxon>
        <taxon>Dikarya</taxon>
        <taxon>Basidiomycota</taxon>
        <taxon>Agaricomycotina</taxon>
        <taxon>Agaricomycetes</taxon>
        <taxon>Polyporales</taxon>
        <taxon>Grifolaceae</taxon>
        <taxon>Grifola</taxon>
    </lineage>
</organism>
<reference evidence="1 2" key="1">
    <citation type="submission" date="2016-03" db="EMBL/GenBank/DDBJ databases">
        <title>Whole genome sequencing of Grifola frondosa 9006-11.</title>
        <authorList>
            <person name="Min B."/>
            <person name="Park H."/>
            <person name="Kim J.-G."/>
            <person name="Cho H."/>
            <person name="Oh Y.-L."/>
            <person name="Kong W.-S."/>
            <person name="Choi I.-G."/>
        </authorList>
    </citation>
    <scope>NUCLEOTIDE SEQUENCE [LARGE SCALE GENOMIC DNA]</scope>
    <source>
        <strain evidence="1 2">9006-11</strain>
    </source>
</reference>
<dbReference type="Proteomes" id="UP000092993">
    <property type="component" value="Unassembled WGS sequence"/>
</dbReference>
<proteinExistence type="predicted"/>